<dbReference type="AlphaFoldDB" id="T1C181"/>
<accession>T1C181</accession>
<dbReference type="EMBL" id="AUZY01000236">
    <property type="protein sequence ID" value="EQD79231.1"/>
    <property type="molecule type" value="Genomic_DNA"/>
</dbReference>
<evidence type="ECO:0000256" key="1">
    <source>
        <dbReference type="SAM" id="MobiDB-lite"/>
    </source>
</evidence>
<dbReference type="PANTHER" id="PTHR33408">
    <property type="entry name" value="TRANSPOSASE"/>
    <property type="match status" value="1"/>
</dbReference>
<feature type="non-terminal residue" evidence="3">
    <location>
        <position position="205"/>
    </location>
</feature>
<feature type="compositionally biased region" description="Gly residues" evidence="1">
    <location>
        <begin position="194"/>
        <end position="205"/>
    </location>
</feature>
<dbReference type="InterPro" id="IPR008490">
    <property type="entry name" value="Transposase_InsH_N"/>
</dbReference>
<feature type="region of interest" description="Disordered" evidence="1">
    <location>
        <begin position="125"/>
        <end position="205"/>
    </location>
</feature>
<organism evidence="3">
    <name type="scientific">mine drainage metagenome</name>
    <dbReference type="NCBI Taxonomy" id="410659"/>
    <lineage>
        <taxon>unclassified sequences</taxon>
        <taxon>metagenomes</taxon>
        <taxon>ecological metagenomes</taxon>
    </lineage>
</organism>
<feature type="non-terminal residue" evidence="3">
    <location>
        <position position="1"/>
    </location>
</feature>
<comment type="caution">
    <text evidence="3">The sequence shown here is derived from an EMBL/GenBank/DDBJ whole genome shotgun (WGS) entry which is preliminary data.</text>
</comment>
<evidence type="ECO:0000259" key="2">
    <source>
        <dbReference type="Pfam" id="PF05598"/>
    </source>
</evidence>
<sequence>RGTRLRQARREQLSWGPIDVDSMLPQDHPVRAIWAVVDRLDLSALYVPIEAREGIAGAPAIDPKVLLALWVYGTSDGEASAREIWRLTTLHTAYRWICGGVAVGYHTISDFRSRQAKVDRRLDHPGAGAAAAAGPGRSAPGGAGRHPGPRQRGSQFLPAWANSGGADGRGPSSPRGGATGRGQPRADRPPGRGPAAGGGGSPGAP</sequence>
<name>T1C181_9ZZZZ</name>
<reference evidence="3" key="1">
    <citation type="submission" date="2013-08" db="EMBL/GenBank/DDBJ databases">
        <authorList>
            <person name="Mendez C."/>
            <person name="Richter M."/>
            <person name="Ferrer M."/>
            <person name="Sanchez J."/>
        </authorList>
    </citation>
    <scope>NUCLEOTIDE SEQUENCE</scope>
</reference>
<feature type="domain" description="Transposase InsH N-terminal" evidence="2">
    <location>
        <begin position="20"/>
        <end position="114"/>
    </location>
</feature>
<feature type="compositionally biased region" description="Low complexity" evidence="1">
    <location>
        <begin position="125"/>
        <end position="138"/>
    </location>
</feature>
<protein>
    <submittedName>
        <fullName evidence="3">Transposase IS4 family protein</fullName>
    </submittedName>
</protein>
<evidence type="ECO:0000313" key="3">
    <source>
        <dbReference type="EMBL" id="EQD79231.1"/>
    </source>
</evidence>
<proteinExistence type="predicted"/>
<gene>
    <name evidence="3" type="ORF">B1B_00310</name>
</gene>
<reference evidence="3" key="2">
    <citation type="journal article" date="2014" name="ISME J.">
        <title>Microbial stratification in low pH oxic and suboxic macroscopic growths along an acid mine drainage.</title>
        <authorList>
            <person name="Mendez-Garcia C."/>
            <person name="Mesa V."/>
            <person name="Sprenger R.R."/>
            <person name="Richter M."/>
            <person name="Diez M.S."/>
            <person name="Solano J."/>
            <person name="Bargiela R."/>
            <person name="Golyshina O.V."/>
            <person name="Manteca A."/>
            <person name="Ramos J.L."/>
            <person name="Gallego J.R."/>
            <person name="Llorente I."/>
            <person name="Martins Dos Santos V.A."/>
            <person name="Jensen O.N."/>
            <person name="Pelaez A.I."/>
            <person name="Sanchez J."/>
            <person name="Ferrer M."/>
        </authorList>
    </citation>
    <scope>NUCLEOTIDE SEQUENCE</scope>
</reference>
<dbReference type="PANTHER" id="PTHR33408:SF4">
    <property type="entry name" value="TRANSPOSASE DDE DOMAIN-CONTAINING PROTEIN"/>
    <property type="match status" value="1"/>
</dbReference>
<dbReference type="Pfam" id="PF05598">
    <property type="entry name" value="DUF772"/>
    <property type="match status" value="1"/>
</dbReference>